<keyword evidence="10" id="KW-1185">Reference proteome</keyword>
<dbReference type="PRINTS" id="PR01959">
    <property type="entry name" value="SBIMPHPHTASE"/>
</dbReference>
<organism evidence="9 10">
    <name type="scientific">Vibrio antiquarius (strain Ex25)</name>
    <dbReference type="NCBI Taxonomy" id="150340"/>
    <lineage>
        <taxon>Bacteria</taxon>
        <taxon>Pseudomonadati</taxon>
        <taxon>Pseudomonadota</taxon>
        <taxon>Gammaproteobacteria</taxon>
        <taxon>Vibrionales</taxon>
        <taxon>Vibrionaceae</taxon>
        <taxon>Vibrio</taxon>
        <taxon>Vibrio diabolicus subgroup</taxon>
    </lineage>
</organism>
<comment type="catalytic activity">
    <reaction evidence="1 8">
        <text>a myo-inositol phosphate + H2O = myo-inositol + phosphate</text>
        <dbReference type="Rhea" id="RHEA:24056"/>
        <dbReference type="ChEBI" id="CHEBI:15377"/>
        <dbReference type="ChEBI" id="CHEBI:17268"/>
        <dbReference type="ChEBI" id="CHEBI:43474"/>
        <dbReference type="ChEBI" id="CHEBI:84139"/>
        <dbReference type="EC" id="3.1.3.25"/>
    </reaction>
</comment>
<dbReference type="Gene3D" id="3.30.540.10">
    <property type="entry name" value="Fructose-1,6-Bisphosphatase, subunit A, domain 1"/>
    <property type="match status" value="1"/>
</dbReference>
<dbReference type="InterPro" id="IPR020583">
    <property type="entry name" value="Inositol_monoP_metal-BS"/>
</dbReference>
<dbReference type="InterPro" id="IPR022337">
    <property type="entry name" value="Inositol_monophosphatase_SuhB"/>
</dbReference>
<evidence type="ECO:0000313" key="10">
    <source>
        <dbReference type="Proteomes" id="UP000242664"/>
    </source>
</evidence>
<comment type="cofactor">
    <cofactor evidence="2 8">
        <name>Mg(2+)</name>
        <dbReference type="ChEBI" id="CHEBI:18420"/>
    </cofactor>
</comment>
<keyword evidence="4 8" id="KW-0479">Metal-binding</keyword>
<dbReference type="PANTHER" id="PTHR20854:SF4">
    <property type="entry name" value="INOSITOL-1-MONOPHOSPHATASE-RELATED"/>
    <property type="match status" value="1"/>
</dbReference>
<protein>
    <recommendedName>
        <fullName evidence="8">Inositol-1-monophosphatase</fullName>
        <ecNumber evidence="8">3.1.3.25</ecNumber>
    </recommendedName>
</protein>
<dbReference type="PANTHER" id="PTHR20854">
    <property type="entry name" value="INOSITOL MONOPHOSPHATASE"/>
    <property type="match status" value="1"/>
</dbReference>
<evidence type="ECO:0000256" key="8">
    <source>
        <dbReference type="RuleBase" id="RU364068"/>
    </source>
</evidence>
<keyword evidence="6" id="KW-0805">Transcription regulation</keyword>
<evidence type="ECO:0000256" key="2">
    <source>
        <dbReference type="ARBA" id="ARBA00001946"/>
    </source>
</evidence>
<dbReference type="InterPro" id="IPR000760">
    <property type="entry name" value="Inositol_monophosphatase-like"/>
</dbReference>
<comment type="similarity">
    <text evidence="3 8">Belongs to the inositol monophosphatase superfamily.</text>
</comment>
<keyword evidence="6" id="KW-0804">Transcription</keyword>
<dbReference type="Gene3D" id="3.40.190.80">
    <property type="match status" value="1"/>
</dbReference>
<dbReference type="PRINTS" id="PR00377">
    <property type="entry name" value="IMPHPHTASES"/>
</dbReference>
<proteinExistence type="inferred from homology"/>
<dbReference type="InterPro" id="IPR033942">
    <property type="entry name" value="IMPase"/>
</dbReference>
<dbReference type="PROSITE" id="PS00630">
    <property type="entry name" value="IMP_2"/>
    <property type="match status" value="1"/>
</dbReference>
<accession>A0ABM9WWA3</accession>
<dbReference type="SUPFAM" id="SSF56655">
    <property type="entry name" value="Carbohydrate phosphatase"/>
    <property type="match status" value="1"/>
</dbReference>
<evidence type="ECO:0000256" key="3">
    <source>
        <dbReference type="ARBA" id="ARBA00009759"/>
    </source>
</evidence>
<evidence type="ECO:0000256" key="5">
    <source>
        <dbReference type="ARBA" id="ARBA00022801"/>
    </source>
</evidence>
<gene>
    <name evidence="9" type="ORF">VEx25_0398</name>
</gene>
<name>A0ABM9WWA3_VIBAE</name>
<keyword evidence="6" id="KW-0889">Transcription antitermination</keyword>
<evidence type="ECO:0000313" key="9">
    <source>
        <dbReference type="EMBL" id="EDN57686.1"/>
    </source>
</evidence>
<evidence type="ECO:0000256" key="4">
    <source>
        <dbReference type="ARBA" id="ARBA00022723"/>
    </source>
</evidence>
<sequence>MVIVLVRLKLNTIKPLTLEQKITTSLFTDLWYTRRRFHLFFNIRWEIRMHPMLNIAIRAARKAGNHIAKSLENTDKVESTLKGTNDFVTNVDKEAEYIIIDTIKQSYPEHCIVAEEQGLIEGKDKDVQWIIDPLDGTTNFVKGYPHFAVSIAVRIKGKTEVACVYDPMQNELFTAQRGAGAQLNSARIRVAQLKDLQGTVLATGFPFKQKQHAESYIKIVGALFTECADFRRSGSAALDLCYVAAGRVDGYFELGLKPWDMAAGELIAREAGAILTDFAGGTEYMKSGNIVASSARGVKSILKHIRENGNSAILK</sequence>
<dbReference type="EMBL" id="DS267816">
    <property type="protein sequence ID" value="EDN57686.1"/>
    <property type="molecule type" value="Genomic_DNA"/>
</dbReference>
<dbReference type="NCBIfam" id="NF008027">
    <property type="entry name" value="PRK10757.1"/>
    <property type="match status" value="1"/>
</dbReference>
<evidence type="ECO:0000256" key="1">
    <source>
        <dbReference type="ARBA" id="ARBA00001033"/>
    </source>
</evidence>
<reference evidence="10" key="1">
    <citation type="submission" date="2006-10" db="EMBL/GenBank/DDBJ databases">
        <authorList>
            <person name="Heidelberg J."/>
            <person name="Sebastian Y."/>
        </authorList>
    </citation>
    <scope>NUCLEOTIDE SEQUENCE [LARGE SCALE GENOMIC DNA]</scope>
    <source>
        <strain evidence="10">EX25</strain>
    </source>
</reference>
<dbReference type="Proteomes" id="UP000242664">
    <property type="component" value="Unassembled WGS sequence"/>
</dbReference>
<evidence type="ECO:0000256" key="7">
    <source>
        <dbReference type="ARBA" id="ARBA00022842"/>
    </source>
</evidence>
<keyword evidence="5 8" id="KW-0378">Hydrolase</keyword>
<dbReference type="Pfam" id="PF00459">
    <property type="entry name" value="Inositol_P"/>
    <property type="match status" value="1"/>
</dbReference>
<keyword evidence="7 8" id="KW-0460">Magnesium</keyword>
<dbReference type="CDD" id="cd01639">
    <property type="entry name" value="IMPase"/>
    <property type="match status" value="1"/>
</dbReference>
<dbReference type="InterPro" id="IPR020550">
    <property type="entry name" value="Inositol_monophosphatase_CS"/>
</dbReference>
<evidence type="ECO:0000256" key="6">
    <source>
        <dbReference type="ARBA" id="ARBA00022814"/>
    </source>
</evidence>
<dbReference type="EC" id="3.1.3.25" evidence="8"/>
<dbReference type="PROSITE" id="PS00629">
    <property type="entry name" value="IMP_1"/>
    <property type="match status" value="1"/>
</dbReference>